<accession>A0A2W1MYJ0</accession>
<reference evidence="2 3" key="1">
    <citation type="submission" date="2018-06" db="EMBL/GenBank/DDBJ databases">
        <title>The draft genome sequence of Crocinitomix sp. SM1701.</title>
        <authorList>
            <person name="Zhang X."/>
        </authorList>
    </citation>
    <scope>NUCLEOTIDE SEQUENCE [LARGE SCALE GENOMIC DNA]</scope>
    <source>
        <strain evidence="2 3">SM1701</strain>
    </source>
</reference>
<dbReference type="RefSeq" id="WP_111063978.1">
    <property type="nucleotide sequence ID" value="NZ_JBHUCU010000006.1"/>
</dbReference>
<dbReference type="PRINTS" id="PR00111">
    <property type="entry name" value="ABHYDROLASE"/>
</dbReference>
<keyword evidence="3" id="KW-1185">Reference proteome</keyword>
<dbReference type="OrthoDB" id="252464at2"/>
<dbReference type="PANTHER" id="PTHR43798:SF33">
    <property type="entry name" value="HYDROLASE, PUTATIVE (AFU_ORTHOLOGUE AFUA_2G14860)-RELATED"/>
    <property type="match status" value="1"/>
</dbReference>
<evidence type="ECO:0000313" key="3">
    <source>
        <dbReference type="Proteomes" id="UP000249248"/>
    </source>
</evidence>
<dbReference type="GO" id="GO:0016020">
    <property type="term" value="C:membrane"/>
    <property type="evidence" value="ECO:0007669"/>
    <property type="project" value="TreeGrafter"/>
</dbReference>
<dbReference type="InterPro" id="IPR000073">
    <property type="entry name" value="AB_hydrolase_1"/>
</dbReference>
<dbReference type="Pfam" id="PF12697">
    <property type="entry name" value="Abhydrolase_6"/>
    <property type="match status" value="1"/>
</dbReference>
<evidence type="ECO:0000313" key="2">
    <source>
        <dbReference type="EMBL" id="PZE16280.1"/>
    </source>
</evidence>
<protein>
    <recommendedName>
        <fullName evidence="1">AB hydrolase-1 domain-containing protein</fullName>
    </recommendedName>
</protein>
<dbReference type="SUPFAM" id="SSF53474">
    <property type="entry name" value="alpha/beta-Hydrolases"/>
    <property type="match status" value="1"/>
</dbReference>
<evidence type="ECO:0000259" key="1">
    <source>
        <dbReference type="Pfam" id="PF12697"/>
    </source>
</evidence>
<comment type="caution">
    <text evidence="2">The sequence shown here is derived from an EMBL/GenBank/DDBJ whole genome shotgun (WGS) entry which is preliminary data.</text>
</comment>
<dbReference type="EMBL" id="QKSB01000009">
    <property type="protein sequence ID" value="PZE16280.1"/>
    <property type="molecule type" value="Genomic_DNA"/>
</dbReference>
<feature type="domain" description="AB hydrolase-1" evidence="1">
    <location>
        <begin position="23"/>
        <end position="247"/>
    </location>
</feature>
<gene>
    <name evidence="2" type="ORF">DNU06_13280</name>
</gene>
<dbReference type="Gene3D" id="3.40.50.1820">
    <property type="entry name" value="alpha/beta hydrolase"/>
    <property type="match status" value="1"/>
</dbReference>
<organism evidence="2 3">
    <name type="scientific">Putridiphycobacter roseus</name>
    <dbReference type="NCBI Taxonomy" id="2219161"/>
    <lineage>
        <taxon>Bacteria</taxon>
        <taxon>Pseudomonadati</taxon>
        <taxon>Bacteroidota</taxon>
        <taxon>Flavobacteriia</taxon>
        <taxon>Flavobacteriales</taxon>
        <taxon>Crocinitomicaceae</taxon>
        <taxon>Putridiphycobacter</taxon>
    </lineage>
</organism>
<dbReference type="AlphaFoldDB" id="A0A2W1MYJ0"/>
<sequence length="258" mass="29400">MVKTVLVNDVDYRYTVSGKGPLMVFIHGFLETSQIWEDISLSFEDDYKVLKIDLPGHGVNSHLLDFFSIQQMASLVLEILKVEKNSPPIVIGHSMGGYVGLEIAQLIPIHLILLHSNFWEDSPQKKLDRQRLVEVVENNKKSFIQRAIPNLFAKSNVQNHWVAIENIKAMALRIDKAVIQNCTRAMLERNDFSAQAKHANWQVIQGDLDPIVTTSRMAEYLRGTELNCYTISNCGHMGFIEQPKELTEVLMHTIKDRS</sequence>
<dbReference type="InterPro" id="IPR029058">
    <property type="entry name" value="AB_hydrolase_fold"/>
</dbReference>
<name>A0A2W1MYJ0_9FLAO</name>
<proteinExistence type="predicted"/>
<dbReference type="PANTHER" id="PTHR43798">
    <property type="entry name" value="MONOACYLGLYCEROL LIPASE"/>
    <property type="match status" value="1"/>
</dbReference>
<dbReference type="Proteomes" id="UP000249248">
    <property type="component" value="Unassembled WGS sequence"/>
</dbReference>
<dbReference type="InterPro" id="IPR050266">
    <property type="entry name" value="AB_hydrolase_sf"/>
</dbReference>